<accession>A0ABY2RXT6</accession>
<dbReference type="Proteomes" id="UP000309992">
    <property type="component" value="Unassembled WGS sequence"/>
</dbReference>
<dbReference type="InterPro" id="IPR001128">
    <property type="entry name" value="Cyt_P450"/>
</dbReference>
<dbReference type="RefSeq" id="WP_137096564.1">
    <property type="nucleotide sequence ID" value="NZ_SWMS01000020.1"/>
</dbReference>
<evidence type="ECO:0000256" key="1">
    <source>
        <dbReference type="ARBA" id="ARBA00010617"/>
    </source>
</evidence>
<dbReference type="InterPro" id="IPR002397">
    <property type="entry name" value="Cyt_P450_B"/>
</dbReference>
<dbReference type="PANTHER" id="PTHR46696">
    <property type="entry name" value="P450, PUTATIVE (EUROFUNG)-RELATED"/>
    <property type="match status" value="1"/>
</dbReference>
<name>A0ABY2RXT6_9PSEU</name>
<keyword evidence="3" id="KW-1185">Reference proteome</keyword>
<dbReference type="SUPFAM" id="SSF48264">
    <property type="entry name" value="Cytochrome P450"/>
    <property type="match status" value="1"/>
</dbReference>
<comment type="similarity">
    <text evidence="1">Belongs to the cytochrome P450 family.</text>
</comment>
<dbReference type="Pfam" id="PF00067">
    <property type="entry name" value="p450"/>
    <property type="match status" value="1"/>
</dbReference>
<dbReference type="PRINTS" id="PR00359">
    <property type="entry name" value="BP450"/>
</dbReference>
<dbReference type="EMBL" id="SWMS01000020">
    <property type="protein sequence ID" value="TKG64513.1"/>
    <property type="molecule type" value="Genomic_DNA"/>
</dbReference>
<dbReference type="InterPro" id="IPR036396">
    <property type="entry name" value="Cyt_P450_sf"/>
</dbReference>
<organism evidence="2 3">
    <name type="scientific">Prauserella endophytica</name>
    <dbReference type="NCBI Taxonomy" id="1592324"/>
    <lineage>
        <taxon>Bacteria</taxon>
        <taxon>Bacillati</taxon>
        <taxon>Actinomycetota</taxon>
        <taxon>Actinomycetes</taxon>
        <taxon>Pseudonocardiales</taxon>
        <taxon>Pseudonocardiaceae</taxon>
        <taxon>Prauserella</taxon>
        <taxon>Prauserella coralliicola group</taxon>
    </lineage>
</organism>
<evidence type="ECO:0000313" key="2">
    <source>
        <dbReference type="EMBL" id="TKG64513.1"/>
    </source>
</evidence>
<sequence length="411" mass="45585">MTAAREVPDILSAEFAEDPYSAYRIMLEDSPLIWHEPMQSYIVSRYEDVARAFKEPAFTTDNYNWQLEPVHGRTILQMSGREHAVRRALVAPAFRGQELQAKFLPVIERNSAELIDGFRERGTADIVNDYARHFPINVIVDMLGLDRAEHARFQRWYTSIIAFLGNLSQDERIAADGLRTRDELAEYMIPIIRERRRNLGDDLLSTLCAAEVDGQSMSDEDIKAFVSLLLAAGGETTDKAIASIIKNLLEHPDQLRAVREDHGLIPRAFAETLRYTPPVHMIMRQPAEDVELGGGTVPAGSTVTCLIGAANRDPSRFSNPDTFDIFRDDLPTDTAFSAAAQHLSFALGRHFCVGALLAKSEVEVGVGQLLDALPDLELAEGAAPVEQGVFTRGPASLPVRFTPTPRARTSE</sequence>
<proteinExistence type="inferred from homology"/>
<gene>
    <name evidence="2" type="ORF">FCN18_28645</name>
</gene>
<dbReference type="PANTHER" id="PTHR46696:SF3">
    <property type="entry name" value="PULCHERRIMINIC ACID SYNTHASE"/>
    <property type="match status" value="1"/>
</dbReference>
<dbReference type="Gene3D" id="1.10.630.10">
    <property type="entry name" value="Cytochrome P450"/>
    <property type="match status" value="1"/>
</dbReference>
<comment type="caution">
    <text evidence="2">The sequence shown here is derived from an EMBL/GenBank/DDBJ whole genome shotgun (WGS) entry which is preliminary data.</text>
</comment>
<protein>
    <submittedName>
        <fullName evidence="2">Cytochrome P450</fullName>
    </submittedName>
</protein>
<reference evidence="2 3" key="1">
    <citation type="journal article" date="2015" name="Antonie Van Leeuwenhoek">
        <title>Prauserella endophytica sp. nov., an endophytic actinobacterium isolated from Tamarix taklamakanensis.</title>
        <authorList>
            <person name="Liu J.M."/>
            <person name="Habden X."/>
            <person name="Guo L."/>
            <person name="Tuo L."/>
            <person name="Jiang Z.K."/>
            <person name="Liu S.W."/>
            <person name="Liu X.F."/>
            <person name="Chen L."/>
            <person name="Li R.F."/>
            <person name="Zhang Y.Q."/>
            <person name="Sun C.H."/>
        </authorList>
    </citation>
    <scope>NUCLEOTIDE SEQUENCE [LARGE SCALE GENOMIC DNA]</scope>
    <source>
        <strain evidence="2 3">CGMCC 4.7182</strain>
    </source>
</reference>
<evidence type="ECO:0000313" key="3">
    <source>
        <dbReference type="Proteomes" id="UP000309992"/>
    </source>
</evidence>